<feature type="region of interest" description="Disordered" evidence="1">
    <location>
        <begin position="1"/>
        <end position="30"/>
    </location>
</feature>
<dbReference type="STRING" id="60172.A0A1V6RBA8"/>
<keyword evidence="2" id="KW-0472">Membrane</keyword>
<evidence type="ECO:0000256" key="2">
    <source>
        <dbReference type="SAM" id="Phobius"/>
    </source>
</evidence>
<protein>
    <submittedName>
        <fullName evidence="3">Uncharacterized protein</fullName>
    </submittedName>
</protein>
<feature type="compositionally biased region" description="Basic and acidic residues" evidence="1">
    <location>
        <begin position="1"/>
        <end position="12"/>
    </location>
</feature>
<keyword evidence="2" id="KW-0812">Transmembrane</keyword>
<evidence type="ECO:0000313" key="4">
    <source>
        <dbReference type="Proteomes" id="UP000191612"/>
    </source>
</evidence>
<evidence type="ECO:0000313" key="3">
    <source>
        <dbReference type="EMBL" id="OQD98834.1"/>
    </source>
</evidence>
<comment type="caution">
    <text evidence="3">The sequence shown here is derived from an EMBL/GenBank/DDBJ whole genome shotgun (WGS) entry which is preliminary data.</text>
</comment>
<keyword evidence="4" id="KW-1185">Reference proteome</keyword>
<name>A0A1V6RBA8_9EURO</name>
<feature type="transmembrane region" description="Helical" evidence="2">
    <location>
        <begin position="137"/>
        <end position="157"/>
    </location>
</feature>
<feature type="transmembrane region" description="Helical" evidence="2">
    <location>
        <begin position="77"/>
        <end position="99"/>
    </location>
</feature>
<gene>
    <name evidence="3" type="ORF">PENSOL_c008G11807</name>
</gene>
<evidence type="ECO:0000256" key="1">
    <source>
        <dbReference type="SAM" id="MobiDB-lite"/>
    </source>
</evidence>
<accession>A0A1V6RBA8</accession>
<sequence>MRRSRHTDEPKHLFVSSKSTEDHDNHDNQPPSNSWVEHLLFVLLIIPLTLSILLVYSDASSWHLPDNLYVFVNTNRTSVQTAVQIFGAILAAIEVFALCRLINLTTRIRFTQSPVSLNVLEFWSALSTPTNNFSLPFWMIVITVLFGNLSAIISALWTGALTPADAIGTQNSSLLVPDWSNISLIKEYPAQIDKTGLSIRETKGYFSYSVGLALLGSLLSSMNSASPINGGVRNHPKLDNTRYNYHGRSYGVGASAGLSDDNLVAIPHVRNFTFNEIGLDASVDCMYNTSSMFVIQLLPQTTLYAARGFLPDSNLSAPEYSVYIGRGDDAIVALGVSANPTEYSAKRYMAIASGNYYKNLNQVQCAVTFTPAIFNVSVDIQERNISVSKINASEPSVGLVHDIDPHHNITHIVMRQLELISNDLTSYYRSTFGDAFNASISDYRTSVAGSNLSETQIVMKGMENAVTSLVDDMLVAYASAQLVVSEFRKSTPVVVQVAALRVGSREYVITSAVITGLIVLLVIGEGIRMRWWKGLPSFDYQDNRALVLGASRGGKGIAEYVEQVKCKDLGRVPVIWRKGEESWHHGEIVFQPMLDDPEDDIENTGLIMRQSAAKSLGINKAACRVRFIRLQQKYGFKKKEKVIPRRNQAPAMTDDAEENTHLPNPPISTTLNPTIYNSNKAKSFKSLY</sequence>
<feature type="transmembrane region" description="Helical" evidence="2">
    <location>
        <begin position="39"/>
        <end position="57"/>
    </location>
</feature>
<dbReference type="EMBL" id="MDYO01000008">
    <property type="protein sequence ID" value="OQD98834.1"/>
    <property type="molecule type" value="Genomic_DNA"/>
</dbReference>
<dbReference type="Proteomes" id="UP000191612">
    <property type="component" value="Unassembled WGS sequence"/>
</dbReference>
<dbReference type="AlphaFoldDB" id="A0A1V6RBA8"/>
<feature type="region of interest" description="Disordered" evidence="1">
    <location>
        <begin position="639"/>
        <end position="675"/>
    </location>
</feature>
<proteinExistence type="predicted"/>
<organism evidence="3 4">
    <name type="scientific">Penicillium solitum</name>
    <dbReference type="NCBI Taxonomy" id="60172"/>
    <lineage>
        <taxon>Eukaryota</taxon>
        <taxon>Fungi</taxon>
        <taxon>Dikarya</taxon>
        <taxon>Ascomycota</taxon>
        <taxon>Pezizomycotina</taxon>
        <taxon>Eurotiomycetes</taxon>
        <taxon>Eurotiomycetidae</taxon>
        <taxon>Eurotiales</taxon>
        <taxon>Aspergillaceae</taxon>
        <taxon>Penicillium</taxon>
    </lineage>
</organism>
<reference evidence="4" key="1">
    <citation type="journal article" date="2017" name="Nat. Microbiol.">
        <title>Global analysis of biosynthetic gene clusters reveals vast potential of secondary metabolite production in Penicillium species.</title>
        <authorList>
            <person name="Nielsen J.C."/>
            <person name="Grijseels S."/>
            <person name="Prigent S."/>
            <person name="Ji B."/>
            <person name="Dainat J."/>
            <person name="Nielsen K.F."/>
            <person name="Frisvad J.C."/>
            <person name="Workman M."/>
            <person name="Nielsen J."/>
        </authorList>
    </citation>
    <scope>NUCLEOTIDE SEQUENCE [LARGE SCALE GENOMIC DNA]</scope>
    <source>
        <strain evidence="4">IBT 29525</strain>
    </source>
</reference>
<keyword evidence="2" id="KW-1133">Transmembrane helix</keyword>